<reference evidence="2 3" key="1">
    <citation type="journal article" date="2021" name="Sci. Rep.">
        <title>The distribution of antibiotic resistance genes in chicken gut microbiota commensals.</title>
        <authorList>
            <person name="Juricova H."/>
            <person name="Matiasovicova J."/>
            <person name="Kubasova T."/>
            <person name="Cejkova D."/>
            <person name="Rychlik I."/>
        </authorList>
    </citation>
    <scope>NUCLEOTIDE SEQUENCE [LARGE SCALE GENOMIC DNA]</scope>
    <source>
        <strain evidence="2 3">An431b</strain>
    </source>
</reference>
<proteinExistence type="predicted"/>
<gene>
    <name evidence="2" type="ORF">H9X83_03465</name>
</gene>
<protein>
    <submittedName>
        <fullName evidence="2">C39 family peptidase</fullName>
    </submittedName>
</protein>
<dbReference type="Pfam" id="PF13529">
    <property type="entry name" value="Peptidase_C39_2"/>
    <property type="match status" value="1"/>
</dbReference>
<name>A0ABS2G9N2_9FIRM</name>
<dbReference type="InterPro" id="IPR039564">
    <property type="entry name" value="Peptidase_C39-like"/>
</dbReference>
<keyword evidence="3" id="KW-1185">Reference proteome</keyword>
<evidence type="ECO:0000313" key="2">
    <source>
        <dbReference type="EMBL" id="MBM6877219.1"/>
    </source>
</evidence>
<dbReference type="RefSeq" id="WP_205133231.1">
    <property type="nucleotide sequence ID" value="NZ_JACSNT010000005.1"/>
</dbReference>
<dbReference type="EMBL" id="JACSNV010000004">
    <property type="protein sequence ID" value="MBM6877219.1"/>
    <property type="molecule type" value="Genomic_DNA"/>
</dbReference>
<comment type="caution">
    <text evidence="2">The sequence shown here is derived from an EMBL/GenBank/DDBJ whole genome shotgun (WGS) entry which is preliminary data.</text>
</comment>
<organism evidence="2 3">
    <name type="scientific">Anaerotignum lactatifermentans</name>
    <dbReference type="NCBI Taxonomy" id="160404"/>
    <lineage>
        <taxon>Bacteria</taxon>
        <taxon>Bacillati</taxon>
        <taxon>Bacillota</taxon>
        <taxon>Clostridia</taxon>
        <taxon>Lachnospirales</taxon>
        <taxon>Anaerotignaceae</taxon>
        <taxon>Anaerotignum</taxon>
    </lineage>
</organism>
<feature type="domain" description="Peptidase C39-like" evidence="1">
    <location>
        <begin position="24"/>
        <end position="151"/>
    </location>
</feature>
<evidence type="ECO:0000313" key="3">
    <source>
        <dbReference type="Proteomes" id="UP000729290"/>
    </source>
</evidence>
<dbReference type="Proteomes" id="UP000729290">
    <property type="component" value="Unassembled WGS sequence"/>
</dbReference>
<dbReference type="Gene3D" id="3.90.70.10">
    <property type="entry name" value="Cysteine proteinases"/>
    <property type="match status" value="1"/>
</dbReference>
<evidence type="ECO:0000259" key="1">
    <source>
        <dbReference type="Pfam" id="PF13529"/>
    </source>
</evidence>
<sequence length="198" mass="22068">MERKIVQKLPFYTQRMTEETWRQEGFPSWEGAESWTMRGCGIASLRMVLDGLGCACGGQGEMIARGLAAGAYKEGVGWIHWGLAHMAEDWGIFAEARRGQTIEDLKQALDEGMLCIVSITSFFQYGKTRSDGSVYGKGGHLVPVYGYTQEEGRLTGFLLHHPSAFQENNRADWEVPLAQFTPSFSGNMIVFRKGETAE</sequence>
<accession>A0ABS2G9N2</accession>